<evidence type="ECO:0000313" key="2">
    <source>
        <dbReference type="EMBL" id="KAK3099782.1"/>
    </source>
</evidence>
<sequence length="100" mass="10916">MILKNKDYESAEVGHFEVGVRVGVPKIVTSRGMSTLTKEEVKALQRKCQGLGVFLTVISFAGVVGYWKMDGFNSCVDMKMPVPMVVSAVDPKTGEEEESS</sequence>
<dbReference type="Proteomes" id="UP001186944">
    <property type="component" value="Unassembled WGS sequence"/>
</dbReference>
<feature type="transmembrane region" description="Helical" evidence="1">
    <location>
        <begin position="51"/>
        <end position="69"/>
    </location>
</feature>
<dbReference type="EMBL" id="VSWD01000006">
    <property type="protein sequence ID" value="KAK3099782.1"/>
    <property type="molecule type" value="Genomic_DNA"/>
</dbReference>
<proteinExistence type="predicted"/>
<keyword evidence="1" id="KW-0812">Transmembrane</keyword>
<accession>A0AA88Y8B9</accession>
<evidence type="ECO:0000313" key="3">
    <source>
        <dbReference type="Proteomes" id="UP001186944"/>
    </source>
</evidence>
<keyword evidence="1" id="KW-1133">Transmembrane helix</keyword>
<protein>
    <submittedName>
        <fullName evidence="2">Uncharacterized protein</fullName>
    </submittedName>
</protein>
<reference evidence="2" key="1">
    <citation type="submission" date="2019-08" db="EMBL/GenBank/DDBJ databases">
        <title>The improved chromosome-level genome for the pearl oyster Pinctada fucata martensii using PacBio sequencing and Hi-C.</title>
        <authorList>
            <person name="Zheng Z."/>
        </authorList>
    </citation>
    <scope>NUCLEOTIDE SEQUENCE</scope>
    <source>
        <strain evidence="2">ZZ-2019</strain>
        <tissue evidence="2">Adductor muscle</tissue>
    </source>
</reference>
<evidence type="ECO:0000256" key="1">
    <source>
        <dbReference type="SAM" id="Phobius"/>
    </source>
</evidence>
<gene>
    <name evidence="2" type="ORF">FSP39_009550</name>
</gene>
<keyword evidence="3" id="KW-1185">Reference proteome</keyword>
<keyword evidence="1" id="KW-0472">Membrane</keyword>
<name>A0AA88Y8B9_PINIB</name>
<dbReference type="AlphaFoldDB" id="A0AA88Y8B9"/>
<organism evidence="2 3">
    <name type="scientific">Pinctada imbricata</name>
    <name type="common">Atlantic pearl-oyster</name>
    <name type="synonym">Pinctada martensii</name>
    <dbReference type="NCBI Taxonomy" id="66713"/>
    <lineage>
        <taxon>Eukaryota</taxon>
        <taxon>Metazoa</taxon>
        <taxon>Spiralia</taxon>
        <taxon>Lophotrochozoa</taxon>
        <taxon>Mollusca</taxon>
        <taxon>Bivalvia</taxon>
        <taxon>Autobranchia</taxon>
        <taxon>Pteriomorphia</taxon>
        <taxon>Pterioida</taxon>
        <taxon>Pterioidea</taxon>
        <taxon>Pteriidae</taxon>
        <taxon>Pinctada</taxon>
    </lineage>
</organism>
<comment type="caution">
    <text evidence="2">The sequence shown here is derived from an EMBL/GenBank/DDBJ whole genome shotgun (WGS) entry which is preliminary data.</text>
</comment>